<dbReference type="Proteomes" id="UP000298663">
    <property type="component" value="Unassembled WGS sequence"/>
</dbReference>
<dbReference type="EMBL" id="AZBU02000003">
    <property type="protein sequence ID" value="TKR89623.1"/>
    <property type="molecule type" value="Genomic_DNA"/>
</dbReference>
<proteinExistence type="predicted"/>
<dbReference type="AlphaFoldDB" id="A0A4U5P1X5"/>
<reference evidence="2 3" key="2">
    <citation type="journal article" date="2019" name="G3 (Bethesda)">
        <title>Hybrid Assembly of the Genome of the Entomopathogenic Nematode Steinernema carpocapsae Identifies the X-Chromosome.</title>
        <authorList>
            <person name="Serra L."/>
            <person name="Macchietto M."/>
            <person name="Macias-Munoz A."/>
            <person name="McGill C.J."/>
            <person name="Rodriguez I.M."/>
            <person name="Rodriguez B."/>
            <person name="Murad R."/>
            <person name="Mortazavi A."/>
        </authorList>
    </citation>
    <scope>NUCLEOTIDE SEQUENCE [LARGE SCALE GENOMIC DNA]</scope>
    <source>
        <strain evidence="2 3">ALL</strain>
    </source>
</reference>
<organism evidence="2 3">
    <name type="scientific">Steinernema carpocapsae</name>
    <name type="common">Entomopathogenic nematode</name>
    <dbReference type="NCBI Taxonomy" id="34508"/>
    <lineage>
        <taxon>Eukaryota</taxon>
        <taxon>Metazoa</taxon>
        <taxon>Ecdysozoa</taxon>
        <taxon>Nematoda</taxon>
        <taxon>Chromadorea</taxon>
        <taxon>Rhabditida</taxon>
        <taxon>Tylenchina</taxon>
        <taxon>Panagrolaimomorpha</taxon>
        <taxon>Strongyloidoidea</taxon>
        <taxon>Steinernematidae</taxon>
        <taxon>Steinernema</taxon>
    </lineage>
</organism>
<dbReference type="STRING" id="34508.A0A4U5P1X5"/>
<evidence type="ECO:0000313" key="2">
    <source>
        <dbReference type="EMBL" id="TKR89623.1"/>
    </source>
</evidence>
<dbReference type="Pfam" id="PF18139">
    <property type="entry name" value="LSDAT_euk"/>
    <property type="match status" value="1"/>
</dbReference>
<reference evidence="2 3" key="1">
    <citation type="journal article" date="2015" name="Genome Biol.">
        <title>Comparative genomics of Steinernema reveals deeply conserved gene regulatory networks.</title>
        <authorList>
            <person name="Dillman A.R."/>
            <person name="Macchietto M."/>
            <person name="Porter C.F."/>
            <person name="Rogers A."/>
            <person name="Williams B."/>
            <person name="Antoshechkin I."/>
            <person name="Lee M.M."/>
            <person name="Goodwin Z."/>
            <person name="Lu X."/>
            <person name="Lewis E.E."/>
            <person name="Goodrich-Blair H."/>
            <person name="Stock S.P."/>
            <person name="Adams B.J."/>
            <person name="Sternberg P.W."/>
            <person name="Mortazavi A."/>
        </authorList>
    </citation>
    <scope>NUCLEOTIDE SEQUENCE [LARGE SCALE GENOMIC DNA]</scope>
    <source>
        <strain evidence="2 3">ALL</strain>
    </source>
</reference>
<feature type="domain" description="TRPM SLOG" evidence="1">
    <location>
        <begin position="1"/>
        <end position="48"/>
    </location>
</feature>
<evidence type="ECO:0000313" key="3">
    <source>
        <dbReference type="Proteomes" id="UP000298663"/>
    </source>
</evidence>
<sequence length="72" mass="8242">MLAFAHKFVQEDGSLPEGVRPQLLKLVENVFGFTQKGAEDLVDALVMCAKQRNLMTVFRLGETRNKTWITRF</sequence>
<dbReference type="OrthoDB" id="301415at2759"/>
<dbReference type="InterPro" id="IPR041491">
    <property type="entry name" value="TRPM_SLOG"/>
</dbReference>
<comment type="caution">
    <text evidence="2">The sequence shown here is derived from an EMBL/GenBank/DDBJ whole genome shotgun (WGS) entry which is preliminary data.</text>
</comment>
<protein>
    <recommendedName>
        <fullName evidence="1">TRPM SLOG domain-containing protein</fullName>
    </recommendedName>
</protein>
<evidence type="ECO:0000259" key="1">
    <source>
        <dbReference type="Pfam" id="PF18139"/>
    </source>
</evidence>
<name>A0A4U5P1X5_STECR</name>
<accession>A0A4U5P1X5</accession>
<gene>
    <name evidence="2" type="ORF">L596_013695</name>
</gene>
<keyword evidence="3" id="KW-1185">Reference proteome</keyword>